<evidence type="ECO:0008006" key="4">
    <source>
        <dbReference type="Google" id="ProtNLM"/>
    </source>
</evidence>
<feature type="non-terminal residue" evidence="2">
    <location>
        <position position="206"/>
    </location>
</feature>
<evidence type="ECO:0000313" key="2">
    <source>
        <dbReference type="EMBL" id="CAE7471830.1"/>
    </source>
</evidence>
<accession>A0A812SFP4</accession>
<dbReference type="EMBL" id="CAJNIZ010023828">
    <property type="protein sequence ID" value="CAE7471830.1"/>
    <property type="molecule type" value="Genomic_DNA"/>
</dbReference>
<reference evidence="2" key="1">
    <citation type="submission" date="2021-02" db="EMBL/GenBank/DDBJ databases">
        <authorList>
            <person name="Dougan E. K."/>
            <person name="Rhodes N."/>
            <person name="Thang M."/>
            <person name="Chan C."/>
        </authorList>
    </citation>
    <scope>NUCLEOTIDE SEQUENCE</scope>
</reference>
<keyword evidence="3" id="KW-1185">Reference proteome</keyword>
<dbReference type="Proteomes" id="UP000649617">
    <property type="component" value="Unassembled WGS sequence"/>
</dbReference>
<feature type="region of interest" description="Disordered" evidence="1">
    <location>
        <begin position="160"/>
        <end position="206"/>
    </location>
</feature>
<dbReference type="Gene3D" id="3.30.870.10">
    <property type="entry name" value="Endonuclease Chain A"/>
    <property type="match status" value="1"/>
</dbReference>
<dbReference type="OrthoDB" id="443141at2759"/>
<protein>
    <recommendedName>
        <fullName evidence="4">Phospholipase D-like domain-containing protein</fullName>
    </recommendedName>
</protein>
<proteinExistence type="predicted"/>
<organism evidence="2 3">
    <name type="scientific">Symbiodinium pilosum</name>
    <name type="common">Dinoflagellate</name>
    <dbReference type="NCBI Taxonomy" id="2952"/>
    <lineage>
        <taxon>Eukaryota</taxon>
        <taxon>Sar</taxon>
        <taxon>Alveolata</taxon>
        <taxon>Dinophyceae</taxon>
        <taxon>Suessiales</taxon>
        <taxon>Symbiodiniaceae</taxon>
        <taxon>Symbiodinium</taxon>
    </lineage>
</organism>
<evidence type="ECO:0000313" key="3">
    <source>
        <dbReference type="Proteomes" id="UP000649617"/>
    </source>
</evidence>
<name>A0A812SFP4_SYMPI</name>
<dbReference type="AlphaFoldDB" id="A0A812SFP4"/>
<feature type="non-terminal residue" evidence="2">
    <location>
        <position position="1"/>
    </location>
</feature>
<feature type="region of interest" description="Disordered" evidence="1">
    <location>
        <begin position="1"/>
        <end position="25"/>
    </location>
</feature>
<comment type="caution">
    <text evidence="2">The sequence shown here is derived from an EMBL/GenBank/DDBJ whole genome shotgun (WGS) entry which is preliminary data.</text>
</comment>
<evidence type="ECO:0000256" key="1">
    <source>
        <dbReference type="SAM" id="MobiDB-lite"/>
    </source>
</evidence>
<gene>
    <name evidence="2" type="ORF">SPIL2461_LOCUS11973</name>
</gene>
<sequence length="206" mass="22054">RPGGGLDGTPLQAAPKAGRRNRSVAKKATIAEPEVLCGEQYIEVHIRAYSFDSPGYLERWSFRSRMVAECASSRISPSALKRLERHGAAVRVAQGGSIKSAYADDSRDVRIGSNLRGLRHTKSILFEGPGGPELVTGSVNFTTSSKANAELGLKVSLPAGSPAAQTWPRAPLLSRRQREDLAPSAPFQAPPKLLQTAEAGREAAQR</sequence>